<name>A0A7I8XMV8_BURXY</name>
<dbReference type="PANTHER" id="PTHR45907:SF16">
    <property type="entry name" value="SERPENTINE RECEPTOR, CLASS J"/>
    <property type="match status" value="1"/>
</dbReference>
<feature type="transmembrane region" description="Helical" evidence="1">
    <location>
        <begin position="84"/>
        <end position="105"/>
    </location>
</feature>
<evidence type="ECO:0000313" key="2">
    <source>
        <dbReference type="EMBL" id="CAD5212310.1"/>
    </source>
</evidence>
<reference evidence="2" key="1">
    <citation type="submission" date="2020-09" db="EMBL/GenBank/DDBJ databases">
        <authorList>
            <person name="Kikuchi T."/>
        </authorList>
    </citation>
    <scope>NUCLEOTIDE SEQUENCE</scope>
    <source>
        <strain evidence="2">Ka4C1</strain>
    </source>
</reference>
<evidence type="ECO:0000313" key="3">
    <source>
        <dbReference type="Proteomes" id="UP000659654"/>
    </source>
</evidence>
<feature type="transmembrane region" description="Helical" evidence="1">
    <location>
        <begin position="6"/>
        <end position="28"/>
    </location>
</feature>
<keyword evidence="1" id="KW-0812">Transmembrane</keyword>
<dbReference type="Proteomes" id="UP000582659">
    <property type="component" value="Unassembled WGS sequence"/>
</dbReference>
<keyword evidence="1" id="KW-1133">Transmembrane helix</keyword>
<feature type="transmembrane region" description="Helical" evidence="1">
    <location>
        <begin position="227"/>
        <end position="252"/>
    </location>
</feature>
<comment type="caution">
    <text evidence="2">The sequence shown here is derived from an EMBL/GenBank/DDBJ whole genome shotgun (WGS) entry which is preliminary data.</text>
</comment>
<feature type="transmembrane region" description="Helical" evidence="1">
    <location>
        <begin position="187"/>
        <end position="206"/>
    </location>
</feature>
<dbReference type="AlphaFoldDB" id="A0A7I8XMV8"/>
<dbReference type="Proteomes" id="UP000659654">
    <property type="component" value="Unassembled WGS sequence"/>
</dbReference>
<dbReference type="Pfam" id="PF10326">
    <property type="entry name" value="7TM_GPCR_Str"/>
    <property type="match status" value="1"/>
</dbReference>
<dbReference type="InterPro" id="IPR019428">
    <property type="entry name" value="7TM_GPCR_serpentine_rcpt_Str"/>
</dbReference>
<gene>
    <name evidence="2" type="ORF">BXYJ_LOCUS2856</name>
</gene>
<keyword evidence="1" id="KW-0472">Membrane</keyword>
<feature type="transmembrane region" description="Helical" evidence="1">
    <location>
        <begin position="258"/>
        <end position="284"/>
    </location>
</feature>
<proteinExistence type="predicted"/>
<accession>A0A7I8XMV8</accession>
<dbReference type="EMBL" id="CAJFDI010000001">
    <property type="protein sequence ID" value="CAD5212310.1"/>
    <property type="molecule type" value="Genomic_DNA"/>
</dbReference>
<dbReference type="InterPro" id="IPR019423">
    <property type="entry name" value="7TM_GPCR_serpentine_rcpt_Srj"/>
</dbReference>
<evidence type="ECO:0000256" key="1">
    <source>
        <dbReference type="SAM" id="Phobius"/>
    </source>
</evidence>
<dbReference type="EMBL" id="CAJFCV020000001">
    <property type="protein sequence ID" value="CAG9090241.1"/>
    <property type="molecule type" value="Genomic_DNA"/>
</dbReference>
<organism evidence="2 3">
    <name type="scientific">Bursaphelenchus xylophilus</name>
    <name type="common">Pinewood nematode worm</name>
    <name type="synonym">Aphelenchoides xylophilus</name>
    <dbReference type="NCBI Taxonomy" id="6326"/>
    <lineage>
        <taxon>Eukaryota</taxon>
        <taxon>Metazoa</taxon>
        <taxon>Ecdysozoa</taxon>
        <taxon>Nematoda</taxon>
        <taxon>Chromadorea</taxon>
        <taxon>Rhabditida</taxon>
        <taxon>Tylenchina</taxon>
        <taxon>Tylenchomorpha</taxon>
        <taxon>Aphelenchoidea</taxon>
        <taxon>Aphelenchoididae</taxon>
        <taxon>Bursaphelenchus</taxon>
    </lineage>
</organism>
<sequence>MYLYLSNIINFVSVTLCVFVFGVSRILAKRKIHVEYQFIVAFNTTIDLAYAITCLVEAPCFIMTDNLFFLSMENHTFSTENDRLVAFLAFTFCGFLQLLLLNIAIHFYYRYNVVRFSNYCSKTKFLLLYGACSLWVVLYFVTAQIEIRPASNYIDALYTIPDFETNPPMVYVFDLNYWSSILTTLDFQLTGMAFYIVGGYFGFKIVKELRRLKASARKAMDAQRYMVRVLIVQAIYPLLVLLLPSTIMVSLFFLHKTFVPFCFVMGLSVQSLPILNAISVLLLVPCYRKLITGSKVSSLNTTPSIKSPKSLLFFK</sequence>
<feature type="transmembrane region" description="Helical" evidence="1">
    <location>
        <begin position="40"/>
        <end position="64"/>
    </location>
</feature>
<protein>
    <submittedName>
        <fullName evidence="2">(pine wood nematode) hypothetical protein</fullName>
    </submittedName>
</protein>
<keyword evidence="3" id="KW-1185">Reference proteome</keyword>
<feature type="transmembrane region" description="Helical" evidence="1">
    <location>
        <begin position="126"/>
        <end position="145"/>
    </location>
</feature>
<dbReference type="PANTHER" id="PTHR45907">
    <property type="entry name" value="SERPENTINE RECEPTOR, CLASS J"/>
    <property type="match status" value="1"/>
</dbReference>